<dbReference type="Pfam" id="PF04314">
    <property type="entry name" value="PCuAC"/>
    <property type="match status" value="1"/>
</dbReference>
<comment type="caution">
    <text evidence="2">The sequence shown here is derived from an EMBL/GenBank/DDBJ whole genome shotgun (WGS) entry which is preliminary data.</text>
</comment>
<gene>
    <name evidence="2" type="ORF">GCM10022281_00040</name>
</gene>
<evidence type="ECO:0000313" key="2">
    <source>
        <dbReference type="EMBL" id="GAA4025536.1"/>
    </source>
</evidence>
<accession>A0ABP7TH33</accession>
<dbReference type="SUPFAM" id="SSF110087">
    <property type="entry name" value="DR1885-like metal-binding protein"/>
    <property type="match status" value="1"/>
</dbReference>
<dbReference type="PANTHER" id="PTHR36302:SF1">
    <property type="entry name" value="COPPER CHAPERONE PCU(A)C"/>
    <property type="match status" value="1"/>
</dbReference>
<dbReference type="EMBL" id="BAABBR010000001">
    <property type="protein sequence ID" value="GAA4025536.1"/>
    <property type="molecule type" value="Genomic_DNA"/>
</dbReference>
<sequence>MNFASISLAGLLLAAPAVAKTPDLHVSGYATAGLASSAAYVTVHNGGRTADRLLGASSSAAASVTVHDSSNVGGVMRMRSAGAIPLAPGRMIEMKPGGMHVMLMGLKAPLRPGTKLPLTLRFARAGAVTVSLPVVPPGSGAPSTGGHHGH</sequence>
<organism evidence="2 3">
    <name type="scientific">Sphingomonas rosea</name>
    <dbReference type="NCBI Taxonomy" id="335605"/>
    <lineage>
        <taxon>Bacteria</taxon>
        <taxon>Pseudomonadati</taxon>
        <taxon>Pseudomonadota</taxon>
        <taxon>Alphaproteobacteria</taxon>
        <taxon>Sphingomonadales</taxon>
        <taxon>Sphingomonadaceae</taxon>
        <taxon>Sphingomonas</taxon>
    </lineage>
</organism>
<dbReference type="InterPro" id="IPR036182">
    <property type="entry name" value="PCuAC_sf"/>
</dbReference>
<name>A0ABP7TH33_9SPHN</name>
<dbReference type="InterPro" id="IPR058248">
    <property type="entry name" value="Lxx211020-like"/>
</dbReference>
<evidence type="ECO:0008006" key="4">
    <source>
        <dbReference type="Google" id="ProtNLM"/>
    </source>
</evidence>
<feature type="chain" id="PRO_5046729000" description="Copper chaperone PCu(A)C" evidence="1">
    <location>
        <begin position="20"/>
        <end position="150"/>
    </location>
</feature>
<dbReference type="Proteomes" id="UP001424459">
    <property type="component" value="Unassembled WGS sequence"/>
</dbReference>
<proteinExistence type="predicted"/>
<keyword evidence="1" id="KW-0732">Signal</keyword>
<protein>
    <recommendedName>
        <fullName evidence="4">Copper chaperone PCu(A)C</fullName>
    </recommendedName>
</protein>
<dbReference type="InterPro" id="IPR007410">
    <property type="entry name" value="LpqE-like"/>
</dbReference>
<reference evidence="3" key="1">
    <citation type="journal article" date="2019" name="Int. J. Syst. Evol. Microbiol.">
        <title>The Global Catalogue of Microorganisms (GCM) 10K type strain sequencing project: providing services to taxonomists for standard genome sequencing and annotation.</title>
        <authorList>
            <consortium name="The Broad Institute Genomics Platform"/>
            <consortium name="The Broad Institute Genome Sequencing Center for Infectious Disease"/>
            <person name="Wu L."/>
            <person name="Ma J."/>
        </authorList>
    </citation>
    <scope>NUCLEOTIDE SEQUENCE [LARGE SCALE GENOMIC DNA]</scope>
    <source>
        <strain evidence="3">JCM 17564</strain>
    </source>
</reference>
<evidence type="ECO:0000256" key="1">
    <source>
        <dbReference type="SAM" id="SignalP"/>
    </source>
</evidence>
<keyword evidence="3" id="KW-1185">Reference proteome</keyword>
<dbReference type="Gene3D" id="2.60.40.1890">
    <property type="entry name" value="PCu(A)C copper chaperone"/>
    <property type="match status" value="1"/>
</dbReference>
<evidence type="ECO:0000313" key="3">
    <source>
        <dbReference type="Proteomes" id="UP001424459"/>
    </source>
</evidence>
<feature type="signal peptide" evidence="1">
    <location>
        <begin position="1"/>
        <end position="19"/>
    </location>
</feature>
<dbReference type="PANTHER" id="PTHR36302">
    <property type="entry name" value="BLR7088 PROTEIN"/>
    <property type="match status" value="1"/>
</dbReference>